<dbReference type="PANTHER" id="PTHR44051:SF8">
    <property type="entry name" value="GLUTATHIONE S-TRANSFERASE GSTA"/>
    <property type="match status" value="1"/>
</dbReference>
<accession>A0A562P1P1</accession>
<proteinExistence type="predicted"/>
<sequence>MAEITLWHVPMSRSVRVMWLLEELGLEYDLQTLSLFDGSMRKPPYDTIHPVGRVPALQIDGMVLHESGAMIEYLCETRGPDLWRAPGAEGRGQWLDWLHFAETLGQHLANLTQQHIALREDWQRSPTVMKLEAARLGRALNLVEAALQHRDWLMGAFSGVDCAVGYSVDLASRFVPFKARPALAAYRDRIVARPAFQRCQPKPGDDVIYRHEFYEVPDV</sequence>
<dbReference type="InterPro" id="IPR036282">
    <property type="entry name" value="Glutathione-S-Trfase_C_sf"/>
</dbReference>
<dbReference type="Proteomes" id="UP000316225">
    <property type="component" value="Unassembled WGS sequence"/>
</dbReference>
<dbReference type="GO" id="GO:0016740">
    <property type="term" value="F:transferase activity"/>
    <property type="evidence" value="ECO:0007669"/>
    <property type="project" value="UniProtKB-KW"/>
</dbReference>
<dbReference type="Gene3D" id="1.20.1050.10">
    <property type="match status" value="1"/>
</dbReference>
<dbReference type="Pfam" id="PF02798">
    <property type="entry name" value="GST_N"/>
    <property type="match status" value="1"/>
</dbReference>
<dbReference type="SUPFAM" id="SSF52833">
    <property type="entry name" value="Thioredoxin-like"/>
    <property type="match status" value="1"/>
</dbReference>
<evidence type="ECO:0000313" key="2">
    <source>
        <dbReference type="EMBL" id="TWI37906.1"/>
    </source>
</evidence>
<keyword evidence="3" id="KW-1185">Reference proteome</keyword>
<dbReference type="AlphaFoldDB" id="A0A562P1P1"/>
<evidence type="ECO:0000259" key="1">
    <source>
        <dbReference type="PROSITE" id="PS50404"/>
    </source>
</evidence>
<dbReference type="PANTHER" id="PTHR44051">
    <property type="entry name" value="GLUTATHIONE S-TRANSFERASE-RELATED"/>
    <property type="match status" value="1"/>
</dbReference>
<evidence type="ECO:0000313" key="3">
    <source>
        <dbReference type="Proteomes" id="UP000316225"/>
    </source>
</evidence>
<keyword evidence="2" id="KW-0808">Transferase</keyword>
<dbReference type="SFLD" id="SFLDS00019">
    <property type="entry name" value="Glutathione_Transferase_(cytos"/>
    <property type="match status" value="1"/>
</dbReference>
<dbReference type="CDD" id="cd03046">
    <property type="entry name" value="GST_N_GTT1_like"/>
    <property type="match status" value="1"/>
</dbReference>
<name>A0A562P1P1_9RHOB</name>
<feature type="domain" description="GST N-terminal" evidence="1">
    <location>
        <begin position="1"/>
        <end position="82"/>
    </location>
</feature>
<dbReference type="SUPFAM" id="SSF47616">
    <property type="entry name" value="GST C-terminal domain-like"/>
    <property type="match status" value="1"/>
</dbReference>
<protein>
    <submittedName>
        <fullName evidence="2">Glutathione S-transferase</fullName>
    </submittedName>
</protein>
<dbReference type="InterPro" id="IPR036249">
    <property type="entry name" value="Thioredoxin-like_sf"/>
</dbReference>
<dbReference type="RefSeq" id="WP_145395697.1">
    <property type="nucleotide sequence ID" value="NZ_VLKU01000001.1"/>
</dbReference>
<reference evidence="2 3" key="1">
    <citation type="journal article" date="2015" name="Stand. Genomic Sci.">
        <title>Genomic Encyclopedia of Bacterial and Archaeal Type Strains, Phase III: the genomes of soil and plant-associated and newly described type strains.</title>
        <authorList>
            <person name="Whitman W.B."/>
            <person name="Woyke T."/>
            <person name="Klenk H.P."/>
            <person name="Zhou Y."/>
            <person name="Lilburn T.G."/>
            <person name="Beck B.J."/>
            <person name="De Vos P."/>
            <person name="Vandamme P."/>
            <person name="Eisen J.A."/>
            <person name="Garrity G."/>
            <person name="Hugenholtz P."/>
            <person name="Kyrpides N.C."/>
        </authorList>
    </citation>
    <scope>NUCLEOTIDE SEQUENCE [LARGE SCALE GENOMIC DNA]</scope>
    <source>
        <strain evidence="2 3">CGMCC 1.5364</strain>
    </source>
</reference>
<dbReference type="EMBL" id="VLKU01000001">
    <property type="protein sequence ID" value="TWI37906.1"/>
    <property type="molecule type" value="Genomic_DNA"/>
</dbReference>
<comment type="caution">
    <text evidence="2">The sequence shown here is derived from an EMBL/GenBank/DDBJ whole genome shotgun (WGS) entry which is preliminary data.</text>
</comment>
<dbReference type="OrthoDB" id="5740960at2"/>
<dbReference type="SFLD" id="SFLDG01150">
    <property type="entry name" value="Main.1:_Beta-like"/>
    <property type="match status" value="1"/>
</dbReference>
<dbReference type="InterPro" id="IPR040079">
    <property type="entry name" value="Glutathione_S-Trfase"/>
</dbReference>
<dbReference type="InterPro" id="IPR004045">
    <property type="entry name" value="Glutathione_S-Trfase_N"/>
</dbReference>
<organism evidence="2 3">
    <name type="scientific">Paracoccus sulfuroxidans</name>
    <dbReference type="NCBI Taxonomy" id="384678"/>
    <lineage>
        <taxon>Bacteria</taxon>
        <taxon>Pseudomonadati</taxon>
        <taxon>Pseudomonadota</taxon>
        <taxon>Alphaproteobacteria</taxon>
        <taxon>Rhodobacterales</taxon>
        <taxon>Paracoccaceae</taxon>
        <taxon>Paracoccus</taxon>
    </lineage>
</organism>
<dbReference type="PROSITE" id="PS50404">
    <property type="entry name" value="GST_NTER"/>
    <property type="match status" value="1"/>
</dbReference>
<gene>
    <name evidence="2" type="ORF">IQ24_00037</name>
</gene>
<dbReference type="SFLD" id="SFLDG00358">
    <property type="entry name" value="Main_(cytGST)"/>
    <property type="match status" value="1"/>
</dbReference>
<dbReference type="Gene3D" id="3.40.30.10">
    <property type="entry name" value="Glutaredoxin"/>
    <property type="match status" value="1"/>
</dbReference>